<evidence type="ECO:0000313" key="3">
    <source>
        <dbReference type="Proteomes" id="UP000015106"/>
    </source>
</evidence>
<protein>
    <recommendedName>
        <fullName evidence="1">F-box domain-containing protein</fullName>
    </recommendedName>
</protein>
<sequence length="483" mass="54978">MLKKSASMAPKKGPNTEECVEKTIKLTRSKDLQLHHLPLDVLRCILSRLTLKEAVRMSILSRKWERLWKCCPKLVFTRATMRSSNAMLGRQKTSKTRFVRRINSILRQLQSASLNKFVVKFALRKRHKAHIDRWVNFSVASRTKHLVLDLCPGMKVSSTDTDDMYTFPLHLFDASSGSCVKSLRLGFVYLTPLPDLCGFANLKKLSLHMVTITGEFSCLLPVCAVLEWLSITRCRMAGLSIAQELSQLHYLCVQFSFLLKLEIRAPNLVTFMFNDHAIPIMLGEPLIISEATIGLFSSSDCFNYVFTDLVNALSHVQSLSINFKINTEVLGFVKNPTRLTNLRHLILNIDISGWPETTGGILRLAYILKLAPFLEELVLHMCYLNLTIPVLQTIEDTSLPHPHSHLKTIRMTGFYGLHGQLELALYLLRNATSLKCMVIDPVVRNKSYIPPLVVAEKQIYQGRITARTKLWRNNEFRGVLEIL</sequence>
<dbReference type="SMART" id="SM00256">
    <property type="entry name" value="FBOX"/>
    <property type="match status" value="1"/>
</dbReference>
<dbReference type="Pfam" id="PF00646">
    <property type="entry name" value="F-box"/>
    <property type="match status" value="1"/>
</dbReference>
<dbReference type="SUPFAM" id="SSF81383">
    <property type="entry name" value="F-box domain"/>
    <property type="match status" value="1"/>
</dbReference>
<evidence type="ECO:0000259" key="1">
    <source>
        <dbReference type="PROSITE" id="PS50181"/>
    </source>
</evidence>
<dbReference type="InterPro" id="IPR036047">
    <property type="entry name" value="F-box-like_dom_sf"/>
</dbReference>
<dbReference type="PANTHER" id="PTHR34145">
    <property type="entry name" value="OS02G0105600 PROTEIN"/>
    <property type="match status" value="1"/>
</dbReference>
<dbReference type="Proteomes" id="UP000015106">
    <property type="component" value="Chromosome 2"/>
</dbReference>
<accession>A0A8R7PI15</accession>
<dbReference type="Pfam" id="PF23622">
    <property type="entry name" value="LRR_At1g61320_AtMIF1"/>
    <property type="match status" value="1"/>
</dbReference>
<name>A0A8R7PI15_TRIUA</name>
<evidence type="ECO:0000313" key="2">
    <source>
        <dbReference type="EnsemblPlants" id="TuG1812G0200004674.01.T01"/>
    </source>
</evidence>
<feature type="domain" description="F-box" evidence="1">
    <location>
        <begin position="31"/>
        <end position="79"/>
    </location>
</feature>
<dbReference type="InterPro" id="IPR055357">
    <property type="entry name" value="LRR_At1g61320_AtMIF1"/>
</dbReference>
<dbReference type="InterPro" id="IPR053772">
    <property type="entry name" value="At1g61320/At1g61330-like"/>
</dbReference>
<keyword evidence="3" id="KW-1185">Reference proteome</keyword>
<reference evidence="2" key="2">
    <citation type="submission" date="2018-03" db="EMBL/GenBank/DDBJ databases">
        <title>The Triticum urartu genome reveals the dynamic nature of wheat genome evolution.</title>
        <authorList>
            <person name="Ling H."/>
            <person name="Ma B."/>
            <person name="Shi X."/>
            <person name="Liu H."/>
            <person name="Dong L."/>
            <person name="Sun H."/>
            <person name="Cao Y."/>
            <person name="Gao Q."/>
            <person name="Zheng S."/>
            <person name="Li Y."/>
            <person name="Yu Y."/>
            <person name="Du H."/>
            <person name="Qi M."/>
            <person name="Li Y."/>
            <person name="Yu H."/>
            <person name="Cui Y."/>
            <person name="Wang N."/>
            <person name="Chen C."/>
            <person name="Wu H."/>
            <person name="Zhao Y."/>
            <person name="Zhang J."/>
            <person name="Li Y."/>
            <person name="Zhou W."/>
            <person name="Zhang B."/>
            <person name="Hu W."/>
            <person name="Eijk M."/>
            <person name="Tang J."/>
            <person name="Witsenboer H."/>
            <person name="Zhao S."/>
            <person name="Li Z."/>
            <person name="Zhang A."/>
            <person name="Wang D."/>
            <person name="Liang C."/>
        </authorList>
    </citation>
    <scope>NUCLEOTIDE SEQUENCE [LARGE SCALE GENOMIC DNA]</scope>
    <source>
        <strain evidence="2">cv. G1812</strain>
    </source>
</reference>
<dbReference type="PANTHER" id="PTHR34145:SF48">
    <property type="entry name" value="OS01G0553400 PROTEIN"/>
    <property type="match status" value="1"/>
</dbReference>
<dbReference type="EnsemblPlants" id="TuG1812G0200004674.01.T01">
    <property type="protein sequence ID" value="TuG1812G0200004674.01.T01"/>
    <property type="gene ID" value="TuG1812G0200004674.01"/>
</dbReference>
<dbReference type="Gramene" id="TuG1812G0200004674.01.T01">
    <property type="protein sequence ID" value="TuG1812G0200004674.01.T01"/>
    <property type="gene ID" value="TuG1812G0200004674.01"/>
</dbReference>
<dbReference type="AlphaFoldDB" id="A0A8R7PI15"/>
<dbReference type="Gene3D" id="3.80.10.10">
    <property type="entry name" value="Ribonuclease Inhibitor"/>
    <property type="match status" value="1"/>
</dbReference>
<dbReference type="PROSITE" id="PS50181">
    <property type="entry name" value="FBOX"/>
    <property type="match status" value="1"/>
</dbReference>
<dbReference type="InterPro" id="IPR032675">
    <property type="entry name" value="LRR_dom_sf"/>
</dbReference>
<dbReference type="InterPro" id="IPR001810">
    <property type="entry name" value="F-box_dom"/>
</dbReference>
<reference evidence="2" key="3">
    <citation type="submission" date="2022-06" db="UniProtKB">
        <authorList>
            <consortium name="EnsemblPlants"/>
        </authorList>
    </citation>
    <scope>IDENTIFICATION</scope>
</reference>
<proteinExistence type="predicted"/>
<dbReference type="SUPFAM" id="SSF52058">
    <property type="entry name" value="L domain-like"/>
    <property type="match status" value="1"/>
</dbReference>
<reference evidence="3" key="1">
    <citation type="journal article" date="2013" name="Nature">
        <title>Draft genome of the wheat A-genome progenitor Triticum urartu.</title>
        <authorList>
            <person name="Ling H.Q."/>
            <person name="Zhao S."/>
            <person name="Liu D."/>
            <person name="Wang J."/>
            <person name="Sun H."/>
            <person name="Zhang C."/>
            <person name="Fan H."/>
            <person name="Li D."/>
            <person name="Dong L."/>
            <person name="Tao Y."/>
            <person name="Gao C."/>
            <person name="Wu H."/>
            <person name="Li Y."/>
            <person name="Cui Y."/>
            <person name="Guo X."/>
            <person name="Zheng S."/>
            <person name="Wang B."/>
            <person name="Yu K."/>
            <person name="Liang Q."/>
            <person name="Yang W."/>
            <person name="Lou X."/>
            <person name="Chen J."/>
            <person name="Feng M."/>
            <person name="Jian J."/>
            <person name="Zhang X."/>
            <person name="Luo G."/>
            <person name="Jiang Y."/>
            <person name="Liu J."/>
            <person name="Wang Z."/>
            <person name="Sha Y."/>
            <person name="Zhang B."/>
            <person name="Wu H."/>
            <person name="Tang D."/>
            <person name="Shen Q."/>
            <person name="Xue P."/>
            <person name="Zou S."/>
            <person name="Wang X."/>
            <person name="Liu X."/>
            <person name="Wang F."/>
            <person name="Yang Y."/>
            <person name="An X."/>
            <person name="Dong Z."/>
            <person name="Zhang K."/>
            <person name="Zhang X."/>
            <person name="Luo M.C."/>
            <person name="Dvorak J."/>
            <person name="Tong Y."/>
            <person name="Wang J."/>
            <person name="Yang H."/>
            <person name="Li Z."/>
            <person name="Wang D."/>
            <person name="Zhang A."/>
            <person name="Wang J."/>
        </authorList>
    </citation>
    <scope>NUCLEOTIDE SEQUENCE</scope>
    <source>
        <strain evidence="3">cv. G1812</strain>
    </source>
</reference>
<organism evidence="2 3">
    <name type="scientific">Triticum urartu</name>
    <name type="common">Red wild einkorn</name>
    <name type="synonym">Crithodium urartu</name>
    <dbReference type="NCBI Taxonomy" id="4572"/>
    <lineage>
        <taxon>Eukaryota</taxon>
        <taxon>Viridiplantae</taxon>
        <taxon>Streptophyta</taxon>
        <taxon>Embryophyta</taxon>
        <taxon>Tracheophyta</taxon>
        <taxon>Spermatophyta</taxon>
        <taxon>Magnoliopsida</taxon>
        <taxon>Liliopsida</taxon>
        <taxon>Poales</taxon>
        <taxon>Poaceae</taxon>
        <taxon>BOP clade</taxon>
        <taxon>Pooideae</taxon>
        <taxon>Triticodae</taxon>
        <taxon>Triticeae</taxon>
        <taxon>Triticinae</taxon>
        <taxon>Triticum</taxon>
    </lineage>
</organism>